<evidence type="ECO:0000256" key="5">
    <source>
        <dbReference type="ARBA" id="ARBA00023040"/>
    </source>
</evidence>
<keyword evidence="9" id="KW-0807">Transducer</keyword>
<feature type="transmembrane region" description="Helical" evidence="10">
    <location>
        <begin position="168"/>
        <end position="192"/>
    </location>
</feature>
<dbReference type="Pfam" id="PF00001">
    <property type="entry name" value="7tm_1"/>
    <property type="match status" value="1"/>
</dbReference>
<keyword evidence="2" id="KW-1003">Cell membrane</keyword>
<comment type="subcellular location">
    <subcellularLocation>
        <location evidence="1">Cell membrane</location>
        <topology evidence="1">Multi-pass membrane protein</topology>
    </subcellularLocation>
</comment>
<keyword evidence="3 10" id="KW-0812">Transmembrane</keyword>
<keyword evidence="4 10" id="KW-1133">Transmembrane helix</keyword>
<feature type="transmembrane region" description="Helical" evidence="10">
    <location>
        <begin position="6"/>
        <end position="23"/>
    </location>
</feature>
<feature type="transmembrane region" description="Helical" evidence="10">
    <location>
        <begin position="32"/>
        <end position="55"/>
    </location>
</feature>
<dbReference type="WBParaSite" id="TCNE_0001661301-mRNA-1">
    <property type="protein sequence ID" value="TCNE_0001661301-mRNA-1"/>
    <property type="gene ID" value="TCNE_0001661301"/>
</dbReference>
<feature type="domain" description="G-protein coupled receptors family 1 profile" evidence="11">
    <location>
        <begin position="13"/>
        <end position="262"/>
    </location>
</feature>
<feature type="transmembrane region" description="Helical" evidence="10">
    <location>
        <begin position="204"/>
        <end position="225"/>
    </location>
</feature>
<feature type="transmembrane region" description="Helical" evidence="10">
    <location>
        <begin position="75"/>
        <end position="96"/>
    </location>
</feature>
<dbReference type="PANTHER" id="PTHR24246">
    <property type="entry name" value="OLFACTORY RECEPTOR AND ADENOSINE RECEPTOR"/>
    <property type="match status" value="1"/>
</dbReference>
<dbReference type="CDD" id="cd00637">
    <property type="entry name" value="7tm_classA_rhodopsin-like"/>
    <property type="match status" value="1"/>
</dbReference>
<sequence>LLFIICGIAAFAFNAAILFVLFCRRRSLFSHVFYIMIFNFALIDLLKSLCSIVWALKLLPVGVTSSMFFMKIDQLVLMVLRFSNLATILNLLMITLNEYLFIVYPLRYRQIVTRCRVIALLVICWLAAWTFTVSILLLGSREQSIYIKPDCLARPCYVRSGTSLDSQFVYNVGIIFFCFMCLVISIVCYTALIRVISRIVKSDAEHIMTIFFAIYVAEINVLILRRMLSFMRASISRKSMYYARWIFQSLICLHSLLQPLCYFRMREFRTMFKG</sequence>
<evidence type="ECO:0000256" key="8">
    <source>
        <dbReference type="ARBA" id="ARBA00023180"/>
    </source>
</evidence>
<keyword evidence="8" id="KW-0325">Glycoprotein</keyword>
<feature type="transmembrane region" description="Helical" evidence="10">
    <location>
        <begin position="245"/>
        <end position="263"/>
    </location>
</feature>
<organism evidence="12 13">
    <name type="scientific">Toxocara canis</name>
    <name type="common">Canine roundworm</name>
    <dbReference type="NCBI Taxonomy" id="6265"/>
    <lineage>
        <taxon>Eukaryota</taxon>
        <taxon>Metazoa</taxon>
        <taxon>Ecdysozoa</taxon>
        <taxon>Nematoda</taxon>
        <taxon>Chromadorea</taxon>
        <taxon>Rhabditida</taxon>
        <taxon>Spirurina</taxon>
        <taxon>Ascaridomorpha</taxon>
        <taxon>Ascaridoidea</taxon>
        <taxon>Toxocaridae</taxon>
        <taxon>Toxocara</taxon>
    </lineage>
</organism>
<keyword evidence="6 10" id="KW-0472">Membrane</keyword>
<protein>
    <submittedName>
        <fullName evidence="13">G_PROTEIN_RECEP_F1_2 domain-containing protein</fullName>
    </submittedName>
</protein>
<dbReference type="GO" id="GO:0005886">
    <property type="term" value="C:plasma membrane"/>
    <property type="evidence" value="ECO:0007669"/>
    <property type="project" value="UniProtKB-SubCell"/>
</dbReference>
<dbReference type="PROSITE" id="PS50262">
    <property type="entry name" value="G_PROTEIN_RECEP_F1_2"/>
    <property type="match status" value="1"/>
</dbReference>
<evidence type="ECO:0000313" key="12">
    <source>
        <dbReference type="Proteomes" id="UP000050794"/>
    </source>
</evidence>
<name>A0A183V792_TOXCA</name>
<feature type="transmembrane region" description="Helical" evidence="10">
    <location>
        <begin position="117"/>
        <end position="139"/>
    </location>
</feature>
<dbReference type="PANTHER" id="PTHR24246:SF27">
    <property type="entry name" value="ADENOSINE RECEPTOR, ISOFORM A"/>
    <property type="match status" value="1"/>
</dbReference>
<dbReference type="InterPro" id="IPR000276">
    <property type="entry name" value="GPCR_Rhodpsn"/>
</dbReference>
<dbReference type="GO" id="GO:0004930">
    <property type="term" value="F:G protein-coupled receptor activity"/>
    <property type="evidence" value="ECO:0007669"/>
    <property type="project" value="UniProtKB-KW"/>
</dbReference>
<evidence type="ECO:0000256" key="4">
    <source>
        <dbReference type="ARBA" id="ARBA00022989"/>
    </source>
</evidence>
<keyword evidence="7" id="KW-0675">Receptor</keyword>
<proteinExistence type="predicted"/>
<dbReference type="AlphaFoldDB" id="A0A183V792"/>
<keyword evidence="12" id="KW-1185">Reference proteome</keyword>
<evidence type="ECO:0000256" key="10">
    <source>
        <dbReference type="SAM" id="Phobius"/>
    </source>
</evidence>
<evidence type="ECO:0000256" key="3">
    <source>
        <dbReference type="ARBA" id="ARBA00022692"/>
    </source>
</evidence>
<evidence type="ECO:0000256" key="2">
    <source>
        <dbReference type="ARBA" id="ARBA00022475"/>
    </source>
</evidence>
<evidence type="ECO:0000259" key="11">
    <source>
        <dbReference type="PROSITE" id="PS50262"/>
    </source>
</evidence>
<dbReference type="Gene3D" id="1.20.1070.10">
    <property type="entry name" value="Rhodopsin 7-helix transmembrane proteins"/>
    <property type="match status" value="1"/>
</dbReference>
<evidence type="ECO:0000256" key="7">
    <source>
        <dbReference type="ARBA" id="ARBA00023170"/>
    </source>
</evidence>
<dbReference type="InterPro" id="IPR017452">
    <property type="entry name" value="GPCR_Rhodpsn_7TM"/>
</dbReference>
<dbReference type="Proteomes" id="UP000050794">
    <property type="component" value="Unassembled WGS sequence"/>
</dbReference>
<evidence type="ECO:0000256" key="6">
    <source>
        <dbReference type="ARBA" id="ARBA00023136"/>
    </source>
</evidence>
<dbReference type="SUPFAM" id="SSF81321">
    <property type="entry name" value="Family A G protein-coupled receptor-like"/>
    <property type="match status" value="1"/>
</dbReference>
<accession>A0A183V792</accession>
<evidence type="ECO:0000313" key="13">
    <source>
        <dbReference type="WBParaSite" id="TCNE_0001661301-mRNA-1"/>
    </source>
</evidence>
<reference evidence="13" key="1">
    <citation type="submission" date="2016-06" db="UniProtKB">
        <authorList>
            <consortium name="WormBaseParasite"/>
        </authorList>
    </citation>
    <scope>IDENTIFICATION</scope>
</reference>
<evidence type="ECO:0000256" key="9">
    <source>
        <dbReference type="ARBA" id="ARBA00023224"/>
    </source>
</evidence>
<keyword evidence="5" id="KW-0297">G-protein coupled receptor</keyword>
<evidence type="ECO:0000256" key="1">
    <source>
        <dbReference type="ARBA" id="ARBA00004651"/>
    </source>
</evidence>